<keyword evidence="6" id="KW-0503">Monooxygenase</keyword>
<evidence type="ECO:0000256" key="5">
    <source>
        <dbReference type="ARBA" id="ARBA00023004"/>
    </source>
</evidence>
<dbReference type="FunFam" id="1.10.630.10:FF:000018">
    <property type="entry name" value="Cytochrome P450 monooxygenase"/>
    <property type="match status" value="1"/>
</dbReference>
<keyword evidence="4" id="KW-0560">Oxidoreductase</keyword>
<dbReference type="PANTHER" id="PTHR46696">
    <property type="entry name" value="P450, PUTATIVE (EUROFUNG)-RELATED"/>
    <property type="match status" value="1"/>
</dbReference>
<reference evidence="7" key="1">
    <citation type="submission" date="2020-05" db="EMBL/GenBank/DDBJ databases">
        <authorList>
            <person name="Chiriac C."/>
            <person name="Salcher M."/>
            <person name="Ghai R."/>
            <person name="Kavagutti S V."/>
        </authorList>
    </citation>
    <scope>NUCLEOTIDE SEQUENCE</scope>
</reference>
<dbReference type="Pfam" id="PF00067">
    <property type="entry name" value="p450"/>
    <property type="match status" value="1"/>
</dbReference>
<evidence type="ECO:0000256" key="2">
    <source>
        <dbReference type="ARBA" id="ARBA00022617"/>
    </source>
</evidence>
<dbReference type="PRINTS" id="PR00385">
    <property type="entry name" value="P450"/>
</dbReference>
<gene>
    <name evidence="7" type="ORF">UFOPK4410_00847</name>
</gene>
<sequence>MNAWIVSPFDEVEAGLHNEKLNAGERMSKAAAHFTDEDREKYAVILEVLSNWLVFQDPPQHTRLRKLVNKAFTPRTIAALEPKIELIVSQLLDAALAKDEFDLVTDLSFQLPAIVICELLGIPLDRAWDVKRWSDGAAGFSAAAKVSHEEAQFANDTAIEASEYLLTLFSKLRKEPQDNLLSKLVIHGEDEDGLTDSELVGLTVNLFFAGFETTEGLIGNAVLALAANPDQLESVRSDNSLIDNVIEETLRFDSSILKQSRVASEDIKIAGQRIKKGDYIHFMIGAANRDSAKFNHPNTFDIFRTDQAHVSFGHGIHFCIGAPLARLEARIAIRQLLERLPVLEVATITPTFPELFAVRKPLELRVKSGRAS</sequence>
<keyword evidence="5" id="KW-0408">Iron</keyword>
<evidence type="ECO:0000256" key="6">
    <source>
        <dbReference type="ARBA" id="ARBA00023033"/>
    </source>
</evidence>
<dbReference type="Gene3D" id="1.10.630.10">
    <property type="entry name" value="Cytochrome P450"/>
    <property type="match status" value="1"/>
</dbReference>
<evidence type="ECO:0000256" key="3">
    <source>
        <dbReference type="ARBA" id="ARBA00022723"/>
    </source>
</evidence>
<dbReference type="GO" id="GO:0005506">
    <property type="term" value="F:iron ion binding"/>
    <property type="evidence" value="ECO:0007669"/>
    <property type="project" value="InterPro"/>
</dbReference>
<keyword evidence="3" id="KW-0479">Metal-binding</keyword>
<comment type="similarity">
    <text evidence="1">Belongs to the cytochrome P450 family.</text>
</comment>
<keyword evidence="2" id="KW-0349">Heme</keyword>
<dbReference type="CDD" id="cd20625">
    <property type="entry name" value="CYP164-like"/>
    <property type="match status" value="1"/>
</dbReference>
<accession>A0A6J7VUP9</accession>
<dbReference type="GO" id="GO:0016705">
    <property type="term" value="F:oxidoreductase activity, acting on paired donors, with incorporation or reduction of molecular oxygen"/>
    <property type="evidence" value="ECO:0007669"/>
    <property type="project" value="InterPro"/>
</dbReference>
<dbReference type="AlphaFoldDB" id="A0A6J7VUP9"/>
<dbReference type="PANTHER" id="PTHR46696:SF1">
    <property type="entry name" value="CYTOCHROME P450 YJIB-RELATED"/>
    <property type="match status" value="1"/>
</dbReference>
<dbReference type="GO" id="GO:0020037">
    <property type="term" value="F:heme binding"/>
    <property type="evidence" value="ECO:0007669"/>
    <property type="project" value="InterPro"/>
</dbReference>
<dbReference type="GO" id="GO:0004497">
    <property type="term" value="F:monooxygenase activity"/>
    <property type="evidence" value="ECO:0007669"/>
    <property type="project" value="UniProtKB-KW"/>
</dbReference>
<dbReference type="InterPro" id="IPR002397">
    <property type="entry name" value="Cyt_P450_B"/>
</dbReference>
<dbReference type="EMBL" id="CAFBRV010000080">
    <property type="protein sequence ID" value="CAB5117390.1"/>
    <property type="molecule type" value="Genomic_DNA"/>
</dbReference>
<name>A0A6J7VUP9_9ZZZZ</name>
<dbReference type="InterPro" id="IPR036396">
    <property type="entry name" value="Cyt_P450_sf"/>
</dbReference>
<dbReference type="InterPro" id="IPR001128">
    <property type="entry name" value="Cyt_P450"/>
</dbReference>
<evidence type="ECO:0000313" key="7">
    <source>
        <dbReference type="EMBL" id="CAB5117390.1"/>
    </source>
</evidence>
<protein>
    <submittedName>
        <fullName evidence="7">Unannotated protein</fullName>
    </submittedName>
</protein>
<dbReference type="PRINTS" id="PR00359">
    <property type="entry name" value="BP450"/>
</dbReference>
<dbReference type="InterPro" id="IPR017972">
    <property type="entry name" value="Cyt_P450_CS"/>
</dbReference>
<evidence type="ECO:0000256" key="4">
    <source>
        <dbReference type="ARBA" id="ARBA00023002"/>
    </source>
</evidence>
<dbReference type="SUPFAM" id="SSF48264">
    <property type="entry name" value="Cytochrome P450"/>
    <property type="match status" value="1"/>
</dbReference>
<organism evidence="7">
    <name type="scientific">freshwater metagenome</name>
    <dbReference type="NCBI Taxonomy" id="449393"/>
    <lineage>
        <taxon>unclassified sequences</taxon>
        <taxon>metagenomes</taxon>
        <taxon>ecological metagenomes</taxon>
    </lineage>
</organism>
<evidence type="ECO:0000256" key="1">
    <source>
        <dbReference type="ARBA" id="ARBA00010617"/>
    </source>
</evidence>
<dbReference type="PROSITE" id="PS00086">
    <property type="entry name" value="CYTOCHROME_P450"/>
    <property type="match status" value="1"/>
</dbReference>
<proteinExistence type="inferred from homology"/>